<evidence type="ECO:0000313" key="2">
    <source>
        <dbReference type="EMBL" id="MFC3105127.1"/>
    </source>
</evidence>
<name>A0ABV7EQT7_9GAMM</name>
<feature type="signal peptide" evidence="1">
    <location>
        <begin position="1"/>
        <end position="25"/>
    </location>
</feature>
<dbReference type="Proteomes" id="UP001595462">
    <property type="component" value="Unassembled WGS sequence"/>
</dbReference>
<proteinExistence type="predicted"/>
<comment type="caution">
    <text evidence="2">The sequence shown here is derived from an EMBL/GenBank/DDBJ whole genome shotgun (WGS) entry which is preliminary data.</text>
</comment>
<dbReference type="EMBL" id="JBHRSS010000007">
    <property type="protein sequence ID" value="MFC3105127.1"/>
    <property type="molecule type" value="Genomic_DNA"/>
</dbReference>
<reference evidence="3" key="1">
    <citation type="journal article" date="2019" name="Int. J. Syst. Evol. Microbiol.">
        <title>The Global Catalogue of Microorganisms (GCM) 10K type strain sequencing project: providing services to taxonomists for standard genome sequencing and annotation.</title>
        <authorList>
            <consortium name="The Broad Institute Genomics Platform"/>
            <consortium name="The Broad Institute Genome Sequencing Center for Infectious Disease"/>
            <person name="Wu L."/>
            <person name="Ma J."/>
        </authorList>
    </citation>
    <scope>NUCLEOTIDE SEQUENCE [LARGE SCALE GENOMIC DNA]</scope>
    <source>
        <strain evidence="3">KCTC 52640</strain>
    </source>
</reference>
<sequence>MPTTMRLLAPAGLLALSFAAAPALAQGKASDSGDMRCFNGYAYTLQGDQYRYTEHHEQHLSGGNVTSWDVTYVGKGGDVIATKHMDFSANPTVPTYTLKIPADGYAEGIRHDGDRWTMFLKESADAQEQTKSFKIDPPMAADSGFNALVQKNFDTLEGGTTLPFKFVAAGRQGVINLKASKTGTTTFEGKEAVIFNAELDMFLVSHFVDSLKLTYDPDSKHLLEYRGIGNMHNAAGKVYPVRVTYASKMPQVASENGAPEASCGAVASGS</sequence>
<dbReference type="RefSeq" id="WP_380690687.1">
    <property type="nucleotide sequence ID" value="NZ_JBHRSS010000007.1"/>
</dbReference>
<evidence type="ECO:0000313" key="3">
    <source>
        <dbReference type="Proteomes" id="UP001595462"/>
    </source>
</evidence>
<keyword evidence="3" id="KW-1185">Reference proteome</keyword>
<evidence type="ECO:0000256" key="1">
    <source>
        <dbReference type="SAM" id="SignalP"/>
    </source>
</evidence>
<organism evidence="2 3">
    <name type="scientific">Salinisphaera aquimarina</name>
    <dbReference type="NCBI Taxonomy" id="2094031"/>
    <lineage>
        <taxon>Bacteria</taxon>
        <taxon>Pseudomonadati</taxon>
        <taxon>Pseudomonadota</taxon>
        <taxon>Gammaproteobacteria</taxon>
        <taxon>Salinisphaerales</taxon>
        <taxon>Salinisphaeraceae</taxon>
        <taxon>Salinisphaera</taxon>
    </lineage>
</organism>
<evidence type="ECO:0008006" key="4">
    <source>
        <dbReference type="Google" id="ProtNLM"/>
    </source>
</evidence>
<feature type="chain" id="PRO_5046123426" description="DUF3108 domain-containing protein" evidence="1">
    <location>
        <begin position="26"/>
        <end position="270"/>
    </location>
</feature>
<keyword evidence="1" id="KW-0732">Signal</keyword>
<gene>
    <name evidence="2" type="ORF">ACFOSU_14695</name>
</gene>
<protein>
    <recommendedName>
        <fullName evidence="4">DUF3108 domain-containing protein</fullName>
    </recommendedName>
</protein>
<accession>A0ABV7EQT7</accession>